<dbReference type="KEGG" id="bcom:BAUCODRAFT_331674"/>
<feature type="region of interest" description="Disordered" evidence="1">
    <location>
        <begin position="390"/>
        <end position="427"/>
    </location>
</feature>
<feature type="compositionally biased region" description="Basic and acidic residues" evidence="1">
    <location>
        <begin position="450"/>
        <end position="461"/>
    </location>
</feature>
<feature type="region of interest" description="Disordered" evidence="1">
    <location>
        <begin position="253"/>
        <end position="288"/>
    </location>
</feature>
<feature type="compositionally biased region" description="Polar residues" evidence="1">
    <location>
        <begin position="267"/>
        <end position="278"/>
    </location>
</feature>
<dbReference type="AlphaFoldDB" id="M2MXD9"/>
<protein>
    <submittedName>
        <fullName evidence="2">Uncharacterized protein</fullName>
    </submittedName>
</protein>
<gene>
    <name evidence="2" type="ORF">BAUCODRAFT_331674</name>
</gene>
<feature type="compositionally biased region" description="Basic and acidic residues" evidence="1">
    <location>
        <begin position="418"/>
        <end position="427"/>
    </location>
</feature>
<feature type="compositionally biased region" description="Polar residues" evidence="1">
    <location>
        <begin position="201"/>
        <end position="218"/>
    </location>
</feature>
<dbReference type="EMBL" id="KB445565">
    <property type="protein sequence ID" value="EMC90920.1"/>
    <property type="molecule type" value="Genomic_DNA"/>
</dbReference>
<reference evidence="2 3" key="1">
    <citation type="journal article" date="2012" name="PLoS Pathog.">
        <title>Diverse lifestyles and strategies of plant pathogenesis encoded in the genomes of eighteen Dothideomycetes fungi.</title>
        <authorList>
            <person name="Ohm R.A."/>
            <person name="Feau N."/>
            <person name="Henrissat B."/>
            <person name="Schoch C.L."/>
            <person name="Horwitz B.A."/>
            <person name="Barry K.W."/>
            <person name="Condon B.J."/>
            <person name="Copeland A.C."/>
            <person name="Dhillon B."/>
            <person name="Glaser F."/>
            <person name="Hesse C.N."/>
            <person name="Kosti I."/>
            <person name="LaButti K."/>
            <person name="Lindquist E.A."/>
            <person name="Lucas S."/>
            <person name="Salamov A.A."/>
            <person name="Bradshaw R.E."/>
            <person name="Ciuffetti L."/>
            <person name="Hamelin R.C."/>
            <person name="Kema G.H.J."/>
            <person name="Lawrence C."/>
            <person name="Scott J.A."/>
            <person name="Spatafora J.W."/>
            <person name="Turgeon B.G."/>
            <person name="de Wit P.J.G.M."/>
            <person name="Zhong S."/>
            <person name="Goodwin S.B."/>
            <person name="Grigoriev I.V."/>
        </authorList>
    </citation>
    <scope>NUCLEOTIDE SEQUENCE [LARGE SCALE GENOMIC DNA]</scope>
    <source>
        <strain evidence="2 3">UAMH 10762</strain>
    </source>
</reference>
<keyword evidence="3" id="KW-1185">Reference proteome</keyword>
<evidence type="ECO:0000313" key="2">
    <source>
        <dbReference type="EMBL" id="EMC90920.1"/>
    </source>
</evidence>
<proteinExistence type="predicted"/>
<dbReference type="Proteomes" id="UP000011761">
    <property type="component" value="Unassembled WGS sequence"/>
</dbReference>
<organism evidence="2 3">
    <name type="scientific">Baudoinia panamericana (strain UAMH 10762)</name>
    <name type="common">Angels' share fungus</name>
    <name type="synonym">Baudoinia compniacensis (strain UAMH 10762)</name>
    <dbReference type="NCBI Taxonomy" id="717646"/>
    <lineage>
        <taxon>Eukaryota</taxon>
        <taxon>Fungi</taxon>
        <taxon>Dikarya</taxon>
        <taxon>Ascomycota</taxon>
        <taxon>Pezizomycotina</taxon>
        <taxon>Dothideomycetes</taxon>
        <taxon>Dothideomycetidae</taxon>
        <taxon>Mycosphaerellales</taxon>
        <taxon>Teratosphaeriaceae</taxon>
        <taxon>Baudoinia</taxon>
    </lineage>
</organism>
<sequence>MRYAYVMATEAVMDTESVPDTVRRDVRSLTDELLLCTNPTKLLQRFRDSCRRSRTSNVSFASLLSEQARDQIDDLAWKAIDGSKHSRTRGFLRRLLRMDGWSVRPDRLVSELGPESITSRRYVESLLGLAELTEADAGIEEIKKQRERRQRPTSPGSRIHGASATADASPSDVQQAIKARKVSVTQRPRRSRITRIAVHPQSPNRPSLTTNSASTSGIASPVRDTELSVDSTGFYSMSPEVGRAAGLELTHDMRTDSSDDDGGYVQSDASSVPQSQRATPHRIVSHATAQGPSRLMSFADFDRLSRASVPSEFQFSLHVQDADVPDAATPQAVMANLDCRDDRQHSRHGRLGIFGPCDQHYESPPHASIMPVVLDSEQQTSDFHRAKRQRISGHAEQCPTPRPCDTNSSRPIYNAAPPHDRAKASHEDSALITMAFEPNDMDLEQSNDILEHDGAPVEKSKPHPATHAQPATEGANAASPANKTKAMPPSPELLTSQILYQQPHLAR</sequence>
<feature type="region of interest" description="Disordered" evidence="1">
    <location>
        <begin position="450"/>
        <end position="507"/>
    </location>
</feature>
<dbReference type="GeneID" id="19111993"/>
<dbReference type="RefSeq" id="XP_007681856.1">
    <property type="nucleotide sequence ID" value="XM_007683666.1"/>
</dbReference>
<feature type="region of interest" description="Disordered" evidence="1">
    <location>
        <begin position="141"/>
        <end position="225"/>
    </location>
</feature>
<evidence type="ECO:0000256" key="1">
    <source>
        <dbReference type="SAM" id="MobiDB-lite"/>
    </source>
</evidence>
<evidence type="ECO:0000313" key="3">
    <source>
        <dbReference type="Proteomes" id="UP000011761"/>
    </source>
</evidence>
<dbReference type="HOGENOM" id="CLU_537444_0_0_1"/>
<accession>M2MXD9</accession>
<name>M2MXD9_BAUPA</name>